<sequence length="52" mass="5922">MQEGSHLIRVKENTKYVNPLMGPFNFLSLSMEKGMIVFTLTDTATFDAVVIW</sequence>
<name>A0AA86Z1G3_PROST</name>
<organism evidence="1 2">
    <name type="scientific">Providencia stuartii ATCC 25827</name>
    <dbReference type="NCBI Taxonomy" id="471874"/>
    <lineage>
        <taxon>Bacteria</taxon>
        <taxon>Pseudomonadati</taxon>
        <taxon>Pseudomonadota</taxon>
        <taxon>Gammaproteobacteria</taxon>
        <taxon>Enterobacterales</taxon>
        <taxon>Morganellaceae</taxon>
        <taxon>Providencia</taxon>
    </lineage>
</organism>
<gene>
    <name evidence="1" type="ORF">PROSTU_03533</name>
</gene>
<protein>
    <submittedName>
        <fullName evidence="1">Uncharacterized protein</fullName>
    </submittedName>
</protein>
<comment type="caution">
    <text evidence="1">The sequence shown here is derived from an EMBL/GenBank/DDBJ whole genome shotgun (WGS) entry which is preliminary data.</text>
</comment>
<dbReference type="Proteomes" id="UP000004506">
    <property type="component" value="Unassembled WGS sequence"/>
</dbReference>
<reference evidence="1 2" key="3">
    <citation type="submission" date="2008-05" db="EMBL/GenBank/DDBJ databases">
        <authorList>
            <person name="Fulton L."/>
            <person name="Clifton S."/>
            <person name="Fulton B."/>
            <person name="Xu J."/>
            <person name="Minx P."/>
            <person name="Pepin K.H."/>
            <person name="Johnson M."/>
            <person name="Thiruvilangam P."/>
            <person name="Bhonagiri V."/>
            <person name="Nash W.E."/>
            <person name="Mardis E.R."/>
            <person name="Wilson R.K."/>
        </authorList>
    </citation>
    <scope>NUCLEOTIDE SEQUENCE [LARGE SCALE GENOMIC DNA]</scope>
    <source>
        <strain evidence="1 2">ATCC 25827</strain>
    </source>
</reference>
<reference evidence="2" key="2">
    <citation type="submission" date="2008-04" db="EMBL/GenBank/DDBJ databases">
        <title>Draft genome sequence of Providencia stuartii(ATCC 25827).</title>
        <authorList>
            <person name="Sudarsanam P."/>
            <person name="Ley R."/>
            <person name="Guruge J."/>
            <person name="Turnbaugh P.J."/>
            <person name="Mahowald M."/>
            <person name="Liep D."/>
            <person name="Gordon J."/>
        </authorList>
    </citation>
    <scope>NUCLEOTIDE SEQUENCE [LARGE SCALE GENOMIC DNA]</scope>
    <source>
        <strain evidence="2">ATCC 25827</strain>
    </source>
</reference>
<accession>A0AA86Z1G3</accession>
<evidence type="ECO:0000313" key="2">
    <source>
        <dbReference type="Proteomes" id="UP000004506"/>
    </source>
</evidence>
<dbReference type="EMBL" id="ABJD02000101">
    <property type="protein sequence ID" value="EDU60327.1"/>
    <property type="molecule type" value="Genomic_DNA"/>
</dbReference>
<proteinExistence type="predicted"/>
<evidence type="ECO:0000313" key="1">
    <source>
        <dbReference type="EMBL" id="EDU60327.1"/>
    </source>
</evidence>
<reference evidence="2" key="1">
    <citation type="submission" date="2008-04" db="EMBL/GenBank/DDBJ databases">
        <title>Draft genome sequence of Providencia stuartii (ATCC 25827).</title>
        <authorList>
            <person name="Sudarsanam P."/>
            <person name="Ley R."/>
            <person name="Guruge J."/>
            <person name="Turnbaugh P.J."/>
            <person name="Mahowald M."/>
            <person name="Liep D."/>
            <person name="Gordon J."/>
        </authorList>
    </citation>
    <scope>NUCLEOTIDE SEQUENCE [LARGE SCALE GENOMIC DNA]</scope>
    <source>
        <strain evidence="2">ATCC 25827</strain>
    </source>
</reference>
<dbReference type="AlphaFoldDB" id="A0AA86Z1G3"/>